<proteinExistence type="predicted"/>
<dbReference type="RefSeq" id="XP_033449069.1">
    <property type="nucleotide sequence ID" value="XM_033587470.1"/>
</dbReference>
<evidence type="ECO:0000313" key="2">
    <source>
        <dbReference type="Proteomes" id="UP000800082"/>
    </source>
</evidence>
<sequence length="129" mass="14763">MPRCYPSLTLRSLWWENIRVKHRAVEGSKSRCTRDSCCQDCRSPLPFWPTSFPHHPLHPLPPEQPLLRADSPYPSNSVLAFVEVTDPALREASTHHHLRLTRITCTRPCGLLDTKASSLRHLHHCTLLA</sequence>
<accession>A0A6A5RK80</accession>
<organism evidence="1 2">
    <name type="scientific">Didymella exigua CBS 183.55</name>
    <dbReference type="NCBI Taxonomy" id="1150837"/>
    <lineage>
        <taxon>Eukaryota</taxon>
        <taxon>Fungi</taxon>
        <taxon>Dikarya</taxon>
        <taxon>Ascomycota</taxon>
        <taxon>Pezizomycotina</taxon>
        <taxon>Dothideomycetes</taxon>
        <taxon>Pleosporomycetidae</taxon>
        <taxon>Pleosporales</taxon>
        <taxon>Pleosporineae</taxon>
        <taxon>Didymellaceae</taxon>
        <taxon>Didymella</taxon>
    </lineage>
</organism>
<name>A0A6A5RK80_9PLEO</name>
<reference evidence="1" key="1">
    <citation type="journal article" date="2020" name="Stud. Mycol.">
        <title>101 Dothideomycetes genomes: a test case for predicting lifestyles and emergence of pathogens.</title>
        <authorList>
            <person name="Haridas S."/>
            <person name="Albert R."/>
            <person name="Binder M."/>
            <person name="Bloem J."/>
            <person name="Labutti K."/>
            <person name="Salamov A."/>
            <person name="Andreopoulos B."/>
            <person name="Baker S."/>
            <person name="Barry K."/>
            <person name="Bills G."/>
            <person name="Bluhm B."/>
            <person name="Cannon C."/>
            <person name="Castanera R."/>
            <person name="Culley D."/>
            <person name="Daum C."/>
            <person name="Ezra D."/>
            <person name="Gonzalez J."/>
            <person name="Henrissat B."/>
            <person name="Kuo A."/>
            <person name="Liang C."/>
            <person name="Lipzen A."/>
            <person name="Lutzoni F."/>
            <person name="Magnuson J."/>
            <person name="Mondo S."/>
            <person name="Nolan M."/>
            <person name="Ohm R."/>
            <person name="Pangilinan J."/>
            <person name="Park H.-J."/>
            <person name="Ramirez L."/>
            <person name="Alfaro M."/>
            <person name="Sun H."/>
            <person name="Tritt A."/>
            <person name="Yoshinaga Y."/>
            <person name="Zwiers L.-H."/>
            <person name="Turgeon B."/>
            <person name="Goodwin S."/>
            <person name="Spatafora J."/>
            <person name="Crous P."/>
            <person name="Grigoriev I."/>
        </authorList>
    </citation>
    <scope>NUCLEOTIDE SEQUENCE</scope>
    <source>
        <strain evidence="1">CBS 183.55</strain>
    </source>
</reference>
<dbReference type="EMBL" id="ML978967">
    <property type="protein sequence ID" value="KAF1928821.1"/>
    <property type="molecule type" value="Genomic_DNA"/>
</dbReference>
<dbReference type="GeneID" id="54345116"/>
<dbReference type="Proteomes" id="UP000800082">
    <property type="component" value="Unassembled WGS sequence"/>
</dbReference>
<evidence type="ECO:0000313" key="1">
    <source>
        <dbReference type="EMBL" id="KAF1928821.1"/>
    </source>
</evidence>
<gene>
    <name evidence="1" type="ORF">M421DRAFT_140493</name>
</gene>
<protein>
    <submittedName>
        <fullName evidence="1">Uncharacterized protein</fullName>
    </submittedName>
</protein>
<keyword evidence="2" id="KW-1185">Reference proteome</keyword>
<dbReference type="AlphaFoldDB" id="A0A6A5RK80"/>